<evidence type="ECO:0000256" key="2">
    <source>
        <dbReference type="SAM" id="MobiDB-lite"/>
    </source>
</evidence>
<dbReference type="eggNOG" id="ENOG502QTZN">
    <property type="taxonomic scope" value="Eukaryota"/>
</dbReference>
<dbReference type="STRING" id="77586.A0A0D9X9C2"/>
<evidence type="ECO:0000256" key="3">
    <source>
        <dbReference type="SAM" id="Phobius"/>
    </source>
</evidence>
<dbReference type="EnsemblPlants" id="LPERR08G16140.1">
    <property type="protein sequence ID" value="LPERR08G16140.1"/>
    <property type="gene ID" value="LPERR08G16140"/>
</dbReference>
<proteinExistence type="predicted"/>
<dbReference type="PANTHER" id="PTHR34562:SF13">
    <property type="entry name" value="OS08G0497900 PROTEIN"/>
    <property type="match status" value="1"/>
</dbReference>
<evidence type="ECO:0000256" key="1">
    <source>
        <dbReference type="SAM" id="Coils"/>
    </source>
</evidence>
<reference evidence="5" key="2">
    <citation type="submission" date="2013-12" db="EMBL/GenBank/DDBJ databases">
        <authorList>
            <person name="Yu Y."/>
            <person name="Lee S."/>
            <person name="de Baynast K."/>
            <person name="Wissotski M."/>
            <person name="Liu L."/>
            <person name="Talag J."/>
            <person name="Goicoechea J."/>
            <person name="Angelova A."/>
            <person name="Jetty R."/>
            <person name="Kudrna D."/>
            <person name="Golser W."/>
            <person name="Rivera L."/>
            <person name="Zhang J."/>
            <person name="Wing R."/>
        </authorList>
    </citation>
    <scope>NUCLEOTIDE SEQUENCE</scope>
</reference>
<dbReference type="Gramene" id="LPERR08G16140.1">
    <property type="protein sequence ID" value="LPERR08G16140.1"/>
    <property type="gene ID" value="LPERR08G16140"/>
</dbReference>
<reference evidence="4 5" key="1">
    <citation type="submission" date="2012-08" db="EMBL/GenBank/DDBJ databases">
        <title>Oryza genome evolution.</title>
        <authorList>
            <person name="Wing R.A."/>
        </authorList>
    </citation>
    <scope>NUCLEOTIDE SEQUENCE</scope>
</reference>
<feature type="region of interest" description="Disordered" evidence="2">
    <location>
        <begin position="1"/>
        <end position="98"/>
    </location>
</feature>
<feature type="region of interest" description="Disordered" evidence="2">
    <location>
        <begin position="126"/>
        <end position="158"/>
    </location>
</feature>
<dbReference type="PANTHER" id="PTHR34562">
    <property type="entry name" value="WPP DOMAIN-INTERACTING PROTEIN 2"/>
    <property type="match status" value="1"/>
</dbReference>
<feature type="compositionally biased region" description="Low complexity" evidence="2">
    <location>
        <begin position="8"/>
        <end position="25"/>
    </location>
</feature>
<dbReference type="Proteomes" id="UP000032180">
    <property type="component" value="Chromosome 8"/>
</dbReference>
<feature type="transmembrane region" description="Helical" evidence="3">
    <location>
        <begin position="422"/>
        <end position="445"/>
    </location>
</feature>
<keyword evidence="1" id="KW-0175">Coiled coil</keyword>
<evidence type="ECO:0000313" key="5">
    <source>
        <dbReference type="Proteomes" id="UP000032180"/>
    </source>
</evidence>
<organism evidence="4 5">
    <name type="scientific">Leersia perrieri</name>
    <dbReference type="NCBI Taxonomy" id="77586"/>
    <lineage>
        <taxon>Eukaryota</taxon>
        <taxon>Viridiplantae</taxon>
        <taxon>Streptophyta</taxon>
        <taxon>Embryophyta</taxon>
        <taxon>Tracheophyta</taxon>
        <taxon>Spermatophyta</taxon>
        <taxon>Magnoliopsida</taxon>
        <taxon>Liliopsida</taxon>
        <taxon>Poales</taxon>
        <taxon>Poaceae</taxon>
        <taxon>BOP clade</taxon>
        <taxon>Oryzoideae</taxon>
        <taxon>Oryzeae</taxon>
        <taxon>Oryzinae</taxon>
        <taxon>Leersia</taxon>
    </lineage>
</organism>
<dbReference type="AlphaFoldDB" id="A0A0D9X9C2"/>
<feature type="compositionally biased region" description="Basic residues" evidence="2">
    <location>
        <begin position="29"/>
        <end position="42"/>
    </location>
</feature>
<dbReference type="InterPro" id="IPR044696">
    <property type="entry name" value="WIP1/2/3"/>
</dbReference>
<keyword evidence="3" id="KW-0812">Transmembrane</keyword>
<protein>
    <submittedName>
        <fullName evidence="4">Uncharacterized protein</fullName>
    </submittedName>
</protein>
<name>A0A0D9X9C2_9ORYZ</name>
<feature type="coiled-coil region" evidence="1">
    <location>
        <begin position="368"/>
        <end position="402"/>
    </location>
</feature>
<accession>A0A0D9X9C2</accession>
<keyword evidence="3" id="KW-0472">Membrane</keyword>
<keyword evidence="5" id="KW-1185">Reference proteome</keyword>
<keyword evidence="3" id="KW-1133">Transmembrane helix</keyword>
<reference evidence="4" key="3">
    <citation type="submission" date="2015-04" db="UniProtKB">
        <authorList>
            <consortium name="EnsemblPlants"/>
        </authorList>
    </citation>
    <scope>IDENTIFICATION</scope>
</reference>
<sequence length="455" mass="48460">MVTDSANGAAAGESPPAGTSPGSSPVIKPKGHGLRRWRRIPRQQHIGGDVAGGGAAGEDTAAAQLHKRRMPVAGGGPRGKHEVVSEEEGSAASVESRFVPPAKLDPSLGELIASAGFSVGAGGAADSVNGDDRSSGKSPTTASFPRHHDLSPFPFAGKNPRAARARVFDAGAEQGNSRSSVESDQLSSSNAVISRQSIAGFAGNGFHKVDCDHGDEGRSIGSVEGKLGLAQGIVNSVADFAERSVGNGDDGSRVRSSADPYEESILLLKRTQEALENEIRKFAVISKESSDDFDGCDDDCSGSVHLEEPLEETSQNIKNLESRLEEASYLDQLFLEKTEAEIQSIILTRAAQTWTPQVEDQIALYNAQKSLSGNYKQLELKLQQTKNRAVMLEEMAEKLKAECDYLSGSSDVLRFQSRASRVSLFCFIQFILLFTAIATFLARLLPSPTEDVVPT</sequence>
<dbReference type="HOGENOM" id="CLU_032522_0_0_1"/>
<evidence type="ECO:0000313" key="4">
    <source>
        <dbReference type="EnsemblPlants" id="LPERR08G16140.1"/>
    </source>
</evidence>